<feature type="transmembrane region" description="Helical" evidence="1">
    <location>
        <begin position="205"/>
        <end position="226"/>
    </location>
</feature>
<organism evidence="2 3">
    <name type="scientific">Pleurotus ostreatus</name>
    <name type="common">Oyster mushroom</name>
    <name type="synonym">White-rot fungus</name>
    <dbReference type="NCBI Taxonomy" id="5322"/>
    <lineage>
        <taxon>Eukaryota</taxon>
        <taxon>Fungi</taxon>
        <taxon>Dikarya</taxon>
        <taxon>Basidiomycota</taxon>
        <taxon>Agaricomycotina</taxon>
        <taxon>Agaricomycetes</taxon>
        <taxon>Agaricomycetidae</taxon>
        <taxon>Agaricales</taxon>
        <taxon>Pleurotineae</taxon>
        <taxon>Pleurotaceae</taxon>
        <taxon>Pleurotus</taxon>
    </lineage>
</organism>
<keyword evidence="1" id="KW-0472">Membrane</keyword>
<evidence type="ECO:0000256" key="1">
    <source>
        <dbReference type="SAM" id="Phobius"/>
    </source>
</evidence>
<keyword evidence="3" id="KW-1185">Reference proteome</keyword>
<evidence type="ECO:0000313" key="2">
    <source>
        <dbReference type="EMBL" id="KAF7440817.1"/>
    </source>
</evidence>
<feature type="transmembrane region" description="Helical" evidence="1">
    <location>
        <begin position="308"/>
        <end position="328"/>
    </location>
</feature>
<proteinExistence type="predicted"/>
<sequence>MELSANLSALGMLQPLSESDFNLDVGGIVGFLGGEEAISAMESMPFYKYRKWLGWYNSPGSYTIAKHFGKLPVSRFWDGIYPGVNDDPATLLGLDGKRGPKFRGVVSGTALGHTGHVAQTFTQYCRSEVKAVPSMLSEARKEGQRTTTTTNVTIADFLVRTPGTSTETRLEYDETESPLWSVAIASIPISMNLACCVLCGLSAEWFAFGVILYGIICNGVACYLIGSAEIFLRHPRPSPHSPSGNGILDDRDHFVVCRGTEASINYIVKSKIVVKYSKDEGYNKIGLSAMSLTVQFIAQLFLIPLSGLFGQIMFLTTLAISWIYNAYISSIDKDQLQQRLLMKNIPLKESTGKRVSKVEMPTRTSAVVFAMLCGLPYSELKVDAIDRYARGILDSLLPKDTEVWEEWRGLVLPRVEQLVQSDIRSRLLSKSPVPNPDPLEDLFDFKLNEYGDTDREKSLLRDLLDDTQGAYESFYDMFLKIPGRDRVPTLPLHPPNHSPA</sequence>
<dbReference type="GeneID" id="59371006"/>
<reference evidence="2" key="1">
    <citation type="submission" date="2019-07" db="EMBL/GenBank/DDBJ databases">
        <authorList>
            <person name="Palmer J.M."/>
        </authorList>
    </citation>
    <scope>NUCLEOTIDE SEQUENCE</scope>
    <source>
        <strain evidence="2">PC9</strain>
    </source>
</reference>
<protein>
    <submittedName>
        <fullName evidence="2">Uncharacterized protein</fullName>
    </submittedName>
</protein>
<gene>
    <name evidence="2" type="ORF">PC9H_001165</name>
</gene>
<evidence type="ECO:0000313" key="3">
    <source>
        <dbReference type="Proteomes" id="UP000623687"/>
    </source>
</evidence>
<dbReference type="EMBL" id="JACETU010000001">
    <property type="protein sequence ID" value="KAF7440817.1"/>
    <property type="molecule type" value="Genomic_DNA"/>
</dbReference>
<keyword evidence="1" id="KW-1133">Transmembrane helix</keyword>
<name>A0A8H7A547_PLEOS</name>
<dbReference type="OrthoDB" id="2366471at2759"/>
<dbReference type="VEuPathDB" id="FungiDB:PC9H_001165"/>
<dbReference type="Proteomes" id="UP000623687">
    <property type="component" value="Unassembled WGS sequence"/>
</dbReference>
<dbReference type="RefSeq" id="XP_036636661.1">
    <property type="nucleotide sequence ID" value="XM_036770816.1"/>
</dbReference>
<feature type="transmembrane region" description="Helical" evidence="1">
    <location>
        <begin position="285"/>
        <end position="302"/>
    </location>
</feature>
<keyword evidence="1" id="KW-0812">Transmembrane</keyword>
<accession>A0A8H7A547</accession>
<dbReference type="AlphaFoldDB" id="A0A8H7A547"/>
<comment type="caution">
    <text evidence="2">The sequence shown here is derived from an EMBL/GenBank/DDBJ whole genome shotgun (WGS) entry which is preliminary data.</text>
</comment>